<dbReference type="InterPro" id="IPR010630">
    <property type="entry name" value="Olduvai_dom"/>
</dbReference>
<keyword evidence="5" id="KW-0333">Golgi apparatus</keyword>
<dbReference type="InterPro" id="IPR056273">
    <property type="entry name" value="CDK5RAP2_MYOME_CC"/>
</dbReference>
<evidence type="ECO:0000256" key="4">
    <source>
        <dbReference type="ARBA" id="ARBA00022553"/>
    </source>
</evidence>
<evidence type="ECO:0000256" key="1">
    <source>
        <dbReference type="ARBA" id="ARBA00004245"/>
    </source>
</evidence>
<reference evidence="11" key="1">
    <citation type="journal article" date="2017" name="PLoS ONE">
        <title>The Agassiz's desert tortoise genome provides a resource for the conservation of a threatened species.</title>
        <authorList>
            <person name="Tollis M."/>
            <person name="DeNardo D.F."/>
            <person name="Cornelius J.A."/>
            <person name="Dolby G.A."/>
            <person name="Edwards T."/>
            <person name="Henen B.T."/>
            <person name="Karl A.E."/>
            <person name="Murphy R.W."/>
            <person name="Kusumi K."/>
        </authorList>
    </citation>
    <scope>NUCLEOTIDE SEQUENCE [LARGE SCALE GENOMIC DNA]</scope>
</reference>
<evidence type="ECO:0000313" key="10">
    <source>
        <dbReference type="Ensembl" id="ENSGAGP00000001036.1"/>
    </source>
</evidence>
<dbReference type="GO" id="GO:0005813">
    <property type="term" value="C:centrosome"/>
    <property type="evidence" value="ECO:0007669"/>
    <property type="project" value="TreeGrafter"/>
</dbReference>
<dbReference type="Proteomes" id="UP000291020">
    <property type="component" value="Unassembled WGS sequence"/>
</dbReference>
<protein>
    <recommendedName>
        <fullName evidence="9">Olduvai domain-containing protein</fullName>
    </recommendedName>
</protein>
<dbReference type="PANTHER" id="PTHR46501">
    <property type="entry name" value="MYOMEGALIN"/>
    <property type="match status" value="1"/>
</dbReference>
<feature type="compositionally biased region" description="Low complexity" evidence="8">
    <location>
        <begin position="2190"/>
        <end position="2208"/>
    </location>
</feature>
<dbReference type="InterPro" id="IPR012943">
    <property type="entry name" value="Cnn_1N"/>
</dbReference>
<feature type="domain" description="Olduvai" evidence="9">
    <location>
        <begin position="1643"/>
        <end position="1734"/>
    </location>
</feature>
<feature type="coiled-coil region" evidence="7">
    <location>
        <begin position="510"/>
        <end position="676"/>
    </location>
</feature>
<feature type="coiled-coil region" evidence="7">
    <location>
        <begin position="165"/>
        <end position="228"/>
    </location>
</feature>
<feature type="compositionally biased region" description="Polar residues" evidence="8">
    <location>
        <begin position="1114"/>
        <end position="1123"/>
    </location>
</feature>
<evidence type="ECO:0000256" key="6">
    <source>
        <dbReference type="ARBA" id="ARBA00023212"/>
    </source>
</evidence>
<feature type="compositionally biased region" description="Low complexity" evidence="8">
    <location>
        <begin position="1686"/>
        <end position="1703"/>
    </location>
</feature>
<reference evidence="10" key="3">
    <citation type="submission" date="2025-09" db="UniProtKB">
        <authorList>
            <consortium name="Ensembl"/>
        </authorList>
    </citation>
    <scope>IDENTIFICATION</scope>
</reference>
<dbReference type="Pfam" id="PF23246">
    <property type="entry name" value="CC_CDK5RAP2"/>
    <property type="match status" value="1"/>
</dbReference>
<evidence type="ECO:0000256" key="7">
    <source>
        <dbReference type="SAM" id="Coils"/>
    </source>
</evidence>
<dbReference type="SMART" id="SM01148">
    <property type="entry name" value="DUF1220"/>
    <property type="match status" value="1"/>
</dbReference>
<feature type="region of interest" description="Disordered" evidence="8">
    <location>
        <begin position="1403"/>
        <end position="1424"/>
    </location>
</feature>
<feature type="coiled-coil region" evidence="7">
    <location>
        <begin position="254"/>
        <end position="310"/>
    </location>
</feature>
<feature type="coiled-coil region" evidence="7">
    <location>
        <begin position="1453"/>
        <end position="1480"/>
    </location>
</feature>
<keyword evidence="11" id="KW-1185">Reference proteome</keyword>
<evidence type="ECO:0000256" key="5">
    <source>
        <dbReference type="ARBA" id="ARBA00023034"/>
    </source>
</evidence>
<feature type="region of interest" description="Disordered" evidence="8">
    <location>
        <begin position="23"/>
        <end position="46"/>
    </location>
</feature>
<keyword evidence="7" id="KW-0175">Coiled coil</keyword>
<feature type="coiled-coil region" evidence="7">
    <location>
        <begin position="396"/>
        <end position="451"/>
    </location>
</feature>
<feature type="coiled-coil region" evidence="7">
    <location>
        <begin position="705"/>
        <end position="790"/>
    </location>
</feature>
<dbReference type="Ensembl" id="ENSGAGT00000001168.1">
    <property type="protein sequence ID" value="ENSGAGP00000001036.1"/>
    <property type="gene ID" value="ENSGAGG00000000835.1"/>
</dbReference>
<dbReference type="GO" id="GO:0090063">
    <property type="term" value="P:positive regulation of microtubule nucleation"/>
    <property type="evidence" value="ECO:0007669"/>
    <property type="project" value="TreeGrafter"/>
</dbReference>
<feature type="region of interest" description="Disordered" evidence="8">
    <location>
        <begin position="1678"/>
        <end position="1799"/>
    </location>
</feature>
<feature type="coiled-coil region" evidence="7">
    <location>
        <begin position="892"/>
        <end position="1034"/>
    </location>
</feature>
<evidence type="ECO:0000256" key="2">
    <source>
        <dbReference type="ARBA" id="ARBA00004555"/>
    </source>
</evidence>
<organism evidence="10 11">
    <name type="scientific">Gopherus agassizii</name>
    <name type="common">Agassiz's desert tortoise</name>
    <dbReference type="NCBI Taxonomy" id="38772"/>
    <lineage>
        <taxon>Eukaryota</taxon>
        <taxon>Metazoa</taxon>
        <taxon>Chordata</taxon>
        <taxon>Craniata</taxon>
        <taxon>Vertebrata</taxon>
        <taxon>Euteleostomi</taxon>
        <taxon>Archelosauria</taxon>
        <taxon>Testudinata</taxon>
        <taxon>Testudines</taxon>
        <taxon>Cryptodira</taxon>
        <taxon>Durocryptodira</taxon>
        <taxon>Testudinoidea</taxon>
        <taxon>Testudinidae</taxon>
        <taxon>Gopherus</taxon>
    </lineage>
</organism>
<dbReference type="InterPro" id="IPR052593">
    <property type="entry name" value="MT-associated_AKAP9-binding"/>
</dbReference>
<dbReference type="GO" id="GO:0007098">
    <property type="term" value="P:centrosome cycle"/>
    <property type="evidence" value="ECO:0007669"/>
    <property type="project" value="TreeGrafter"/>
</dbReference>
<dbReference type="GO" id="GO:1903358">
    <property type="term" value="P:regulation of Golgi organization"/>
    <property type="evidence" value="ECO:0007669"/>
    <property type="project" value="TreeGrafter"/>
</dbReference>
<evidence type="ECO:0000256" key="8">
    <source>
        <dbReference type="SAM" id="MobiDB-lite"/>
    </source>
</evidence>
<keyword evidence="6" id="KW-0206">Cytoskeleton</keyword>
<name>A0A452GHE9_9SAUR</name>
<dbReference type="GO" id="GO:0005794">
    <property type="term" value="C:Golgi apparatus"/>
    <property type="evidence" value="ECO:0007669"/>
    <property type="project" value="UniProtKB-SubCell"/>
</dbReference>
<feature type="compositionally biased region" description="Basic and acidic residues" evidence="8">
    <location>
        <begin position="1727"/>
        <end position="1738"/>
    </location>
</feature>
<feature type="coiled-coil region" evidence="7">
    <location>
        <begin position="1989"/>
        <end position="2069"/>
    </location>
</feature>
<feature type="coiled-coil region" evidence="7">
    <location>
        <begin position="1152"/>
        <end position="1179"/>
    </location>
</feature>
<feature type="region of interest" description="Disordered" evidence="8">
    <location>
        <begin position="1084"/>
        <end position="1131"/>
    </location>
</feature>
<feature type="coiled-coil region" evidence="7">
    <location>
        <begin position="2337"/>
        <end position="2371"/>
    </location>
</feature>
<proteinExistence type="predicted"/>
<feature type="compositionally biased region" description="Polar residues" evidence="8">
    <location>
        <begin position="2170"/>
        <end position="2179"/>
    </location>
</feature>
<evidence type="ECO:0000259" key="9">
    <source>
        <dbReference type="PROSITE" id="PS51316"/>
    </source>
</evidence>
<feature type="compositionally biased region" description="Polar residues" evidence="8">
    <location>
        <begin position="1769"/>
        <end position="1784"/>
    </location>
</feature>
<feature type="compositionally biased region" description="Basic and acidic residues" evidence="8">
    <location>
        <begin position="1405"/>
        <end position="1416"/>
    </location>
</feature>
<evidence type="ECO:0000256" key="3">
    <source>
        <dbReference type="ARBA" id="ARBA00022490"/>
    </source>
</evidence>
<feature type="region of interest" description="Disordered" evidence="8">
    <location>
        <begin position="2397"/>
        <end position="2444"/>
    </location>
</feature>
<dbReference type="PROSITE" id="PS51316">
    <property type="entry name" value="ODV"/>
    <property type="match status" value="1"/>
</dbReference>
<comment type="subcellular location">
    <subcellularLocation>
        <location evidence="1">Cytoplasm</location>
        <location evidence="1">Cytoskeleton</location>
    </subcellularLocation>
    <subcellularLocation>
        <location evidence="2">Golgi apparatus</location>
    </subcellularLocation>
</comment>
<feature type="coiled-coil region" evidence="7">
    <location>
        <begin position="1345"/>
        <end position="1372"/>
    </location>
</feature>
<dbReference type="GO" id="GO:0060090">
    <property type="term" value="F:molecular adaptor activity"/>
    <property type="evidence" value="ECO:0007669"/>
    <property type="project" value="TreeGrafter"/>
</dbReference>
<dbReference type="Pfam" id="PF07989">
    <property type="entry name" value="Cnn_1N"/>
    <property type="match status" value="1"/>
</dbReference>
<evidence type="ECO:0000313" key="11">
    <source>
        <dbReference type="Proteomes" id="UP000291020"/>
    </source>
</evidence>
<keyword evidence="3" id="KW-0963">Cytoplasm</keyword>
<feature type="region of interest" description="Disordered" evidence="8">
    <location>
        <begin position="1484"/>
        <end position="1510"/>
    </location>
</feature>
<sequence length="2463" mass="275353">MLADAGLEYAGLSRGRWLRSRLPRRRTSGARLPEQPMRSPVGAGTVQAPASHGPGCCCCCSREAPGLDPAEMCTPARGDYCDGDGKEMLPGASHVTAVLCDAPEQRNLDISDEDSLRQTPTSGLFETAHHPVPAQTLPGLEQSPLMQTHVLSDLEMGPVVQTQTLRDFEKHLNDLKKENFSLKLRIYFLEERMQQKYEASREDVYKRNIELKVEVESLKQELQERQQTLDKAWAAAENLTSCNEAEFQRRYEERQQEKEHVSELLENKIQLLQEEARLAKSEAERTAALVEAEKGRCLELTKKLKELTKEEEKRGAQVLRDDHCAALAQKDKHIEELIQELSAREQLIELLATEKQNLLQRLEEPREIEVQNLPEDHQQLTQCDPVASGRVSESHAAELQDKIQQYDATNKLLQEKLNEMNFELKSIQEASQRQDRTIQSLNEALKSKESETEELYHVIEGQNETMGKLRDMLHRSQLGHLQTSEGPSPSQQQQHMALLDLQNTLFCTQLEMQKLKRAQWQKEHQLAEARRTTQLLEATVQEEQQLKEVSWKHNQELRGVVQQVQAELQGKVQELWALEGEKCCEIRAQEQRVQRLSQRLAHKEQLLQESWELLQRRQSLEKNPVVTDTMLEKLQQRIKHRDAALERAIDEKFCAVEEKEQELQQLHISVREREHDLERLRSVLSSNEATIHSMESLLKAKTLELEQVTATCQNLQWLKEEVEAKSNCWQKEQEGIIQQLQASLHDRNKEVEELTATLLCKLGPGQSEIAEELCLRLQRKERMLQDLLSDRNRQAGEHETELRELLQAMSIREQRSRVTAEKMVQALAEKSDEVQFLRQRLVGNEPGKNPVADGRLLLQKDKQPFQELLPGGCGNATATRISKGEDSKYRMERGLLETAAELEKELINAREELELMARKERESRLELSSLQSVVTAQEEELQVQASDIESLTRNIQSKEDLIKDLQMQLVDPEEIPAVERLTQEVLVLREKVATAESRGQEATGNRQQQLLLMLEGLVAEKSRLNEALQAERQLYSSLVKFHAHPDSPERGQTLQAELEGAQALRGRLEESLGRSMEHLRRLETLGAFGGQPGRDDAKDGSTDSIEGEAPPRTVNHQTSQGLPANSPEAKAAQPDLLTLAPLERDSSLQAELLHVRAKNQQLLEQKAKVEGELWELKALMEEAGFSSLSSIRKVLLSLCLETAELKEQLGGSPLSEGWEDKAEARAALCTQNSKLQSSETVVTLLKEQLVLNCPEGESKFPPQLVTGMATEIDRLWTEMGVASGKRPALEGQLQEDPAKRPCPRSQAVELGPAQAPRGMSQQMEACPAGSWQRLVEPRVGPSGQLVQCRQRNQELQDKLAVSEATVRAQAEQLEQYRTLLSEPLVQQDNKQVQVDLQDLGYETCGRSENEADREETPSPECEEPDVFSKAGLMEELSRPGPWGGLCWGQSEDVAVLQQHVRELQLQLQNSNKALQRLQRRTRSFSSTSDYASGAERLHKPVPSATDEDEGWQSDGVGAFCPPALQASRDLEWLVHRVSLLEAQLHGRWAGGVLPEELRSAVWPGKYDSLIQAQARELSHLRQKMREGRSVCHLLTQHLRDTVKSFEELLRGTDIDYYMGQSFREHLAQGGQLAERLSSKLSSRDRSDVEDKTGHEFVALRLSKELREKERMIETLQAKLQERCETPSSSRALSESPRSNSSASFLSDGPEACSDGDATSEYSQLQGDRSEQPSRRLTDVTHPAALASNPSPAAAPHQASAESIRGYPTGPSSQHPPMDSGQTRTGLHFDSLSKPLSVPLTPAPGPSAFLPFGPPPPTPSALLGCCGTPVFSLAEVQQELHMLQKQLGERGPLAAPPVKPLPLTSDFGEASTSRCLHVPHLTPQSCPLQSSTQLDRKAGAAFLESNPLWAQPPMGALYGHLPSGYLASHKLTGADLLEGHLAEIRSLRQRLEESICINDRLREQLEKRLATTTKGNGYPTNIYIQGLESASSLSSETQALREENQSLQLQFAHLSRELEQLRETTRCRLQKAETENRTLAQELAEQRQSGRQLREERLALQENNHRLECTVPLLQQQCQENQQLCQALCAELRIHETLSSSSQAALSACSGDVHRRPPSSSELGALLAEVRTLRRKLLRGIQVNSALRQQLARQQPEGSAAPLFAAHQATPNWQPFQDSSPSPPVRDVGMSSPAPLSPPALLSGPAPLAHQLKEPPVDDALVRRSAPAPAGDAPSSSSASKGGCQVIGHVDDYYTLKQLILEGKTLVHQMASLLRPALAMPSLEPRGTKALDRGSVQQLLSTASALHQLLEQCSSLLTTFWRGALPAAPSPAQPQTAEQAMKDELLALRARLAEQENLLQRAAERLQDTCRLKDNMEHFIVSHLTQTHAVLRKARTNLEKSKPQGSSVKSPPFIGAGEISVGLSQHPSHVIPTNQEHRRKKSCPDTLKWQEDQSWPCFVHLPSS</sequence>
<dbReference type="PANTHER" id="PTHR46501:SF2">
    <property type="entry name" value="MYOMEGALIN"/>
    <property type="match status" value="1"/>
</dbReference>
<keyword evidence="4" id="KW-0597">Phosphoprotein</keyword>
<dbReference type="STRING" id="38772.ENSGAGP00000001036"/>
<feature type="region of interest" description="Disordered" evidence="8">
    <location>
        <begin position="2170"/>
        <end position="2211"/>
    </location>
</feature>
<feature type="compositionally biased region" description="Low complexity" evidence="8">
    <location>
        <begin position="1742"/>
        <end position="1762"/>
    </location>
</feature>
<accession>A0A452GHE9</accession>
<reference evidence="10" key="2">
    <citation type="submission" date="2025-08" db="UniProtKB">
        <authorList>
            <consortium name="Ensembl"/>
        </authorList>
    </citation>
    <scope>IDENTIFICATION</scope>
</reference>
<feature type="compositionally biased region" description="Polar residues" evidence="8">
    <location>
        <begin position="2421"/>
        <end position="2433"/>
    </location>
</feature>